<keyword evidence="3" id="KW-1185">Reference proteome</keyword>
<dbReference type="EMBL" id="JADIKK010000008">
    <property type="protein sequence ID" value="MFK2878569.1"/>
    <property type="molecule type" value="Genomic_DNA"/>
</dbReference>
<feature type="domain" description="Glycosyltransferase 2-like" evidence="1">
    <location>
        <begin position="570"/>
        <end position="750"/>
    </location>
</feature>
<name>A0ABW8JAL1_9GAMM</name>
<evidence type="ECO:0000259" key="1">
    <source>
        <dbReference type="Pfam" id="PF00535"/>
    </source>
</evidence>
<dbReference type="InterPro" id="IPR029044">
    <property type="entry name" value="Nucleotide-diphossugar_trans"/>
</dbReference>
<dbReference type="Gene3D" id="3.90.550.10">
    <property type="entry name" value="Spore Coat Polysaccharide Biosynthesis Protein SpsA, Chain A"/>
    <property type="match status" value="3"/>
</dbReference>
<accession>A0ABW8JAL1</accession>
<dbReference type="RefSeq" id="WP_404615314.1">
    <property type="nucleotide sequence ID" value="NZ_JADIKK010000008.1"/>
</dbReference>
<dbReference type="SUPFAM" id="SSF53448">
    <property type="entry name" value="Nucleotide-diphospho-sugar transferases"/>
    <property type="match status" value="3"/>
</dbReference>
<dbReference type="PANTHER" id="PTHR43179:SF7">
    <property type="entry name" value="RHAMNOSYLTRANSFERASE WBBL"/>
    <property type="match status" value="1"/>
</dbReference>
<dbReference type="PANTHER" id="PTHR43179">
    <property type="entry name" value="RHAMNOSYLTRANSFERASE WBBL"/>
    <property type="match status" value="1"/>
</dbReference>
<dbReference type="Pfam" id="PF00535">
    <property type="entry name" value="Glycos_transf_2"/>
    <property type="match status" value="3"/>
</dbReference>
<reference evidence="2 3" key="1">
    <citation type="submission" date="2020-10" db="EMBL/GenBank/DDBJ databases">
        <title>Phylogeny of dyella-like bacteria.</title>
        <authorList>
            <person name="Fu J."/>
        </authorList>
    </citation>
    <scope>NUCLEOTIDE SEQUENCE [LARGE SCALE GENOMIC DNA]</scope>
    <source>
        <strain evidence="2 3">KACC 19113</strain>
    </source>
</reference>
<dbReference type="Proteomes" id="UP001620339">
    <property type="component" value="Unassembled WGS sequence"/>
</dbReference>
<feature type="domain" description="Glycosyltransferase 2-like" evidence="1">
    <location>
        <begin position="73"/>
        <end position="138"/>
    </location>
</feature>
<evidence type="ECO:0000313" key="2">
    <source>
        <dbReference type="EMBL" id="MFK2878569.1"/>
    </source>
</evidence>
<evidence type="ECO:0000313" key="3">
    <source>
        <dbReference type="Proteomes" id="UP001620339"/>
    </source>
</evidence>
<dbReference type="CDD" id="cd04186">
    <property type="entry name" value="GT_2_like_c"/>
    <property type="match status" value="1"/>
</dbReference>
<dbReference type="Gene3D" id="3.40.50.2000">
    <property type="entry name" value="Glycogen Phosphorylase B"/>
    <property type="match status" value="1"/>
</dbReference>
<protein>
    <submittedName>
        <fullName evidence="2">Glycosyltransferase</fullName>
    </submittedName>
</protein>
<organism evidence="2 3">
    <name type="scientific">Rhodanobacter hydrolyticus</name>
    <dbReference type="NCBI Taxonomy" id="2250595"/>
    <lineage>
        <taxon>Bacteria</taxon>
        <taxon>Pseudomonadati</taxon>
        <taxon>Pseudomonadota</taxon>
        <taxon>Gammaproteobacteria</taxon>
        <taxon>Lysobacterales</taxon>
        <taxon>Rhodanobacteraceae</taxon>
        <taxon>Rhodanobacter</taxon>
    </lineage>
</organism>
<dbReference type="InterPro" id="IPR001173">
    <property type="entry name" value="Glyco_trans_2-like"/>
</dbReference>
<dbReference type="SUPFAM" id="SSF53756">
    <property type="entry name" value="UDP-Glycosyltransferase/glycogen phosphorylase"/>
    <property type="match status" value="1"/>
</dbReference>
<sequence>MSNSEATISATTQQAMQQQIDALQQRIDFMQQFFEEHALREKPRHRRHDAERLERVRSSPRYDDAYGEQPLVSIIVPTYQRARIFIERGLPSVLRQDHTNWELLVIGDCMAEEQAALLREAATTDLRVHFHNLRHRGKYPTMKAPMWYVAGTKPYNFGLRVARGSWIAVLNDDDEYLPNHLSSLLDVARANRVEWVHGNVRFLDDHGNEQGVVGNAELQQGGISSISSLCHAGLKTFRSTGTNWKYCCPGDWDTYERLLAMGVTHAYMNATTAIHHGDYFRTSVLEPHATLSIANHPTSPREQYRQWLEPQRLSPAQAALAEGRQAPCKVDVFVIDVDGNPAEVQTSLDSLAAQQHRTLHVTVLSDHADMLGDHADTQPHHGDWAARINELAATSDADWLLSLFAGDELAPHALLLLADNAGLHPEHACCYVDEDARGDEGYGQPVFKPDLNLDMLRSYPYPGRVLAMRREVLLALGGLDAQHGPLAHYDFVFRCIEQQGLASVGHLAEVLYHASQPFGQWLSSPSVREHSSAIVTNHLDRLGVAHDIASEASTGIHRVRYLNNRQPPVSIIIPTRDQLPMLNGLIDSLLAKTSYRNYELLIVDNDSRDTATCAYLDGIESLNNPQLRVLRWPYPFNYSAINNFAAAQARGEYLILLNNDTAVLHDDWIEALLNHAQRPEVGIVGAKLHYPDGRIQHAGVVLGLRGPADHPYIGEAMDAPGYMHRLLVDQNYTAVTAACLMIRKSVYDEVGGLDEQDFKVSYNDVDLCLKTHRAGYLTVWTPYARLMHEGSVSQTKVDKTDNDAKAARFRGEQEAMYRKWLPLLARDPAYNRNLSLTGSGFDLDATRAQAWQPFERPVLPNLFCIAADEAGCGHYRIMQPLHSMRREDLAEGLVSNTHFSPVLIERFAPDAIVLQRQTTSSQLRILRNYREFSHAFKVYELDDYLPNAPLKSVHRADIPKDILKSLRKAVSFTDRFVVSTAPLAEAFAGLHSDIRVVENRLPVEWWSEVRGERRKDTKPRVGWGGGSSHRGDLELIADVVRELADEVEWVFFGMCPEKLRPYMHEFHTGVPIAQYSAKLASLDLDLALAPLEDNLFNVCKSNLRLLEYGACGFPVVCSDIVCYRGDLPVTRVRNRFKEWVDAIRMHIADRDSTARMGDALREVVLRDWMLTGHNLTAWRDAWLPD</sequence>
<gene>
    <name evidence="2" type="ORF">ISP25_15970</name>
</gene>
<comment type="caution">
    <text evidence="2">The sequence shown here is derived from an EMBL/GenBank/DDBJ whole genome shotgun (WGS) entry which is preliminary data.</text>
</comment>
<proteinExistence type="predicted"/>
<feature type="domain" description="Glycosyltransferase 2-like" evidence="1">
    <location>
        <begin position="155"/>
        <end position="210"/>
    </location>
</feature>